<proteinExistence type="predicted"/>
<name>A0ACC2TTC9_9FUNG</name>
<dbReference type="Proteomes" id="UP001165960">
    <property type="component" value="Unassembled WGS sequence"/>
</dbReference>
<accession>A0ACC2TTC9</accession>
<dbReference type="EMBL" id="QTSX02002178">
    <property type="protein sequence ID" value="KAJ9077808.1"/>
    <property type="molecule type" value="Genomic_DNA"/>
</dbReference>
<protein>
    <submittedName>
        <fullName evidence="1">Uncharacterized protein</fullName>
    </submittedName>
</protein>
<sequence>MYVGYKCVYLACMEMMSNYTLYLIINVLNIVSLLAAVAVVVVILGAKLVDRRSVDHVTIRITLAISILDIMAFITHVCKTTLDLQDMQYFAAQSLQHWLLLAYLFLNMSIAVNLQLVYVHEYEFNPTWEQLYWVVSFVLATLSALAAPGNHKSIKTHLTKVCVCLVAKKCIFAWKEKTTMSFCLRCAFIHSGYLCP</sequence>
<reference evidence="1" key="1">
    <citation type="submission" date="2022-04" db="EMBL/GenBank/DDBJ databases">
        <title>Genome of the entomopathogenic fungus Entomophthora muscae.</title>
        <authorList>
            <person name="Elya C."/>
            <person name="Lovett B.R."/>
            <person name="Lee E."/>
            <person name="Macias A.M."/>
            <person name="Hajek A.E."/>
            <person name="De Bivort B.L."/>
            <person name="Kasson M.T."/>
            <person name="De Fine Licht H.H."/>
            <person name="Stajich J.E."/>
        </authorList>
    </citation>
    <scope>NUCLEOTIDE SEQUENCE</scope>
    <source>
        <strain evidence="1">Berkeley</strain>
    </source>
</reference>
<organism evidence="1 2">
    <name type="scientific">Entomophthora muscae</name>
    <dbReference type="NCBI Taxonomy" id="34485"/>
    <lineage>
        <taxon>Eukaryota</taxon>
        <taxon>Fungi</taxon>
        <taxon>Fungi incertae sedis</taxon>
        <taxon>Zoopagomycota</taxon>
        <taxon>Entomophthoromycotina</taxon>
        <taxon>Entomophthoromycetes</taxon>
        <taxon>Entomophthorales</taxon>
        <taxon>Entomophthoraceae</taxon>
        <taxon>Entomophthora</taxon>
    </lineage>
</organism>
<keyword evidence="2" id="KW-1185">Reference proteome</keyword>
<evidence type="ECO:0000313" key="1">
    <source>
        <dbReference type="EMBL" id="KAJ9077808.1"/>
    </source>
</evidence>
<gene>
    <name evidence="1" type="ORF">DSO57_1013233</name>
</gene>
<comment type="caution">
    <text evidence="1">The sequence shown here is derived from an EMBL/GenBank/DDBJ whole genome shotgun (WGS) entry which is preliminary data.</text>
</comment>
<evidence type="ECO:0000313" key="2">
    <source>
        <dbReference type="Proteomes" id="UP001165960"/>
    </source>
</evidence>